<dbReference type="Pfam" id="PF01867">
    <property type="entry name" value="Cas_Cas1"/>
    <property type="match status" value="1"/>
</dbReference>
<dbReference type="EMBL" id="CP002426">
    <property type="protein sequence ID" value="ADX82117.1"/>
    <property type="molecule type" value="Genomic_DNA"/>
</dbReference>
<keyword evidence="8 9" id="KW-0464">Manganese</keyword>
<dbReference type="InterPro" id="IPR050646">
    <property type="entry name" value="Cas1"/>
</dbReference>
<dbReference type="Gene3D" id="3.100.10.20">
    <property type="entry name" value="CRISPR-associated endonuclease Cas1, N-terminal domain"/>
    <property type="match status" value="1"/>
</dbReference>
<feature type="binding site" evidence="9">
    <location>
        <position position="144"/>
    </location>
    <ligand>
        <name>Mn(2+)</name>
        <dbReference type="ChEBI" id="CHEBI:29035"/>
    </ligand>
</feature>
<dbReference type="KEGG" id="sih:SiH_0762"/>
<comment type="cofactor">
    <cofactor evidence="9">
        <name>Mg(2+)</name>
        <dbReference type="ChEBI" id="CHEBI:18420"/>
    </cofactor>
    <cofactor evidence="9">
        <name>Mn(2+)</name>
        <dbReference type="ChEBI" id="CHEBI:29035"/>
    </cofactor>
</comment>
<accession>F0NNT1</accession>
<dbReference type="GO" id="GO:0051607">
    <property type="term" value="P:defense response to virus"/>
    <property type="evidence" value="ECO:0007669"/>
    <property type="project" value="UniProtKB-UniRule"/>
</dbReference>
<evidence type="ECO:0000256" key="9">
    <source>
        <dbReference type="HAMAP-Rule" id="MF_01470"/>
    </source>
</evidence>
<dbReference type="HOGENOM" id="CLU_052779_0_0_2"/>
<feature type="binding site" evidence="9">
    <location>
        <position position="205"/>
    </location>
    <ligand>
        <name>Mn(2+)</name>
        <dbReference type="ChEBI" id="CHEBI:29035"/>
    </ligand>
</feature>
<keyword evidence="3 9" id="KW-0255">Endonuclease</keyword>
<dbReference type="EC" id="3.1.-.-" evidence="9"/>
<gene>
    <name evidence="9" type="primary">cas1</name>
    <name evidence="10" type="ordered locus">SiH_0762</name>
</gene>
<dbReference type="GO" id="GO:0046872">
    <property type="term" value="F:metal ion binding"/>
    <property type="evidence" value="ECO:0007669"/>
    <property type="project" value="UniProtKB-UniRule"/>
</dbReference>
<evidence type="ECO:0000313" key="10">
    <source>
        <dbReference type="EMBL" id="ADX82117.1"/>
    </source>
</evidence>
<evidence type="ECO:0000256" key="3">
    <source>
        <dbReference type="ARBA" id="ARBA00022759"/>
    </source>
</evidence>
<dbReference type="CDD" id="cd09634">
    <property type="entry name" value="Cas1_I-II-III"/>
    <property type="match status" value="1"/>
</dbReference>
<dbReference type="GeneID" id="15297103"/>
<feature type="binding site" evidence="9">
    <location>
        <position position="220"/>
    </location>
    <ligand>
        <name>Mn(2+)</name>
        <dbReference type="ChEBI" id="CHEBI:29035"/>
    </ligand>
</feature>
<dbReference type="GO" id="GO:0003677">
    <property type="term" value="F:DNA binding"/>
    <property type="evidence" value="ECO:0007669"/>
    <property type="project" value="UniProtKB-KW"/>
</dbReference>
<dbReference type="RefSeq" id="WP_014512282.1">
    <property type="nucleotide sequence ID" value="NC_017275.1"/>
</dbReference>
<protein>
    <recommendedName>
        <fullName evidence="9">CRISPR-associated endonuclease Cas1</fullName>
        <ecNumber evidence="9">3.1.-.-</ecNumber>
    </recommendedName>
</protein>
<sequence length="304" mass="34616">MLLIVKNATIKRSGSDLIITWDNSTKQVSTLDLEIVVIVGGNVNLSSDVINFLSSLNIPVLIHGKKVDTILVTPFINTISEIRKKFYTLDEGSQLLLAKRFIEGKIRGMFNVTKYFSYIDKLEINTEIEVKLKAKDKKSLILEEAELSKQAWEELKKFIPNFQGRKPRGDDPINRAIDYAYSLIYSLSTHAIIAAGLDPYAGLLHVNQPGRLSLVYDFSEMFKPVAIHTVIAVARRSKLSLDSEGYLNKDGLELVTKHLYNILYKRRGKRRTIRGEFYKKANDLKKFVLEAVDFQPFIYKPQAT</sequence>
<dbReference type="InterPro" id="IPR042206">
    <property type="entry name" value="CRISPR-assoc_Cas1_C"/>
</dbReference>
<keyword evidence="2 9" id="KW-0479">Metal-binding</keyword>
<keyword evidence="4 9" id="KW-0378">Hydrolase</keyword>
<evidence type="ECO:0000256" key="2">
    <source>
        <dbReference type="ARBA" id="ARBA00022723"/>
    </source>
</evidence>
<evidence type="ECO:0000256" key="4">
    <source>
        <dbReference type="ARBA" id="ARBA00022801"/>
    </source>
</evidence>
<evidence type="ECO:0000256" key="7">
    <source>
        <dbReference type="ARBA" id="ARBA00023125"/>
    </source>
</evidence>
<keyword evidence="1 9" id="KW-0540">Nuclease</keyword>
<evidence type="ECO:0000256" key="6">
    <source>
        <dbReference type="ARBA" id="ARBA00023118"/>
    </source>
</evidence>
<comment type="function">
    <text evidence="9">CRISPR (clustered regularly interspaced short palindromic repeat), is an adaptive immune system that provides protection against mobile genetic elements (viruses, transposable elements and conjugative plasmids). CRISPR clusters contain spacers, sequences complementary to antecedent mobile elements, and target invading nucleic acids. CRISPR clusters are transcribed and processed into CRISPR RNA (crRNA). Acts as a dsDNA endonuclease. Involved in the integration of spacer DNA into the CRISPR cassette.</text>
</comment>
<proteinExistence type="inferred from homology"/>
<evidence type="ECO:0000256" key="1">
    <source>
        <dbReference type="ARBA" id="ARBA00022722"/>
    </source>
</evidence>
<dbReference type="GO" id="GO:0043571">
    <property type="term" value="P:maintenance of CRISPR repeat elements"/>
    <property type="evidence" value="ECO:0007669"/>
    <property type="project" value="UniProtKB-UniRule"/>
</dbReference>
<dbReference type="Proteomes" id="UP000006395">
    <property type="component" value="Chromosome"/>
</dbReference>
<evidence type="ECO:0000313" key="11">
    <source>
        <dbReference type="Proteomes" id="UP000006395"/>
    </source>
</evidence>
<keyword evidence="11" id="KW-1185">Reference proteome</keyword>
<keyword evidence="7 9" id="KW-0238">DNA-binding</keyword>
<evidence type="ECO:0000256" key="8">
    <source>
        <dbReference type="ARBA" id="ARBA00023211"/>
    </source>
</evidence>
<comment type="subunit">
    <text evidence="9">Homodimer, forms a heterotetramer with a Cas2 homodimer.</text>
</comment>
<dbReference type="GO" id="GO:0004519">
    <property type="term" value="F:endonuclease activity"/>
    <property type="evidence" value="ECO:0007669"/>
    <property type="project" value="UniProtKB-UniRule"/>
</dbReference>
<dbReference type="GO" id="GO:0016787">
    <property type="term" value="F:hydrolase activity"/>
    <property type="evidence" value="ECO:0007669"/>
    <property type="project" value="UniProtKB-KW"/>
</dbReference>
<dbReference type="InterPro" id="IPR042211">
    <property type="entry name" value="CRISPR-assoc_Cas1_N"/>
</dbReference>
<dbReference type="NCBIfam" id="TIGR00287">
    <property type="entry name" value="cas1"/>
    <property type="match status" value="1"/>
</dbReference>
<comment type="similarity">
    <text evidence="9">Belongs to the CRISPR-associated endonuclease Cas1 family.</text>
</comment>
<dbReference type="AlphaFoldDB" id="F0NNT1"/>
<dbReference type="Gene3D" id="1.20.120.920">
    <property type="entry name" value="CRISPR-associated endonuclease Cas1, C-terminal domain"/>
    <property type="match status" value="1"/>
</dbReference>
<keyword evidence="6 9" id="KW-0051">Antiviral defense</keyword>
<dbReference type="HAMAP" id="MF_01470">
    <property type="entry name" value="Cas1"/>
    <property type="match status" value="1"/>
</dbReference>
<keyword evidence="5 9" id="KW-0460">Magnesium</keyword>
<organism evidence="10 11">
    <name type="scientific">Saccharolobus islandicus (strain HVE10/4)</name>
    <name type="common">Sulfolobus islandicus</name>
    <dbReference type="NCBI Taxonomy" id="930943"/>
    <lineage>
        <taxon>Archaea</taxon>
        <taxon>Thermoproteota</taxon>
        <taxon>Thermoprotei</taxon>
        <taxon>Sulfolobales</taxon>
        <taxon>Sulfolobaceae</taxon>
        <taxon>Saccharolobus</taxon>
    </lineage>
</organism>
<dbReference type="InterPro" id="IPR002729">
    <property type="entry name" value="CRISPR-assoc_Cas1"/>
</dbReference>
<name>F0NNT1_SACI0</name>
<dbReference type="PANTHER" id="PTHR34353:SF2">
    <property type="entry name" value="CRISPR-ASSOCIATED ENDONUCLEASE CAS1 1"/>
    <property type="match status" value="1"/>
</dbReference>
<evidence type="ECO:0000256" key="5">
    <source>
        <dbReference type="ARBA" id="ARBA00022842"/>
    </source>
</evidence>
<dbReference type="PANTHER" id="PTHR34353">
    <property type="entry name" value="CRISPR-ASSOCIATED ENDONUCLEASE CAS1 1"/>
    <property type="match status" value="1"/>
</dbReference>
<reference evidence="10 11" key="1">
    <citation type="journal article" date="2011" name="J. Bacteriol.">
        <title>Genome analyses of icelandic strains of Sulfolobus islandicus, model organisms for genetic and virus-host interaction studies.</title>
        <authorList>
            <person name="Guo L."/>
            <person name="Brugger K."/>
            <person name="Liu C."/>
            <person name="Shah S.A."/>
            <person name="Zheng H."/>
            <person name="Zhu Y."/>
            <person name="Wang S."/>
            <person name="Lillestol R.K."/>
            <person name="Chen L."/>
            <person name="Frank J."/>
            <person name="Prangishvili D."/>
            <person name="Paulin L."/>
            <person name="She Q."/>
            <person name="Huang L."/>
            <person name="Garrett R.A."/>
        </authorList>
    </citation>
    <scope>NUCLEOTIDE SEQUENCE [LARGE SCALE GENOMIC DNA]</scope>
    <source>
        <strain evidence="10 11">HVE10/4</strain>
    </source>
</reference>